<keyword evidence="5" id="KW-0997">Cell inner membrane</keyword>
<evidence type="ECO:0000256" key="5">
    <source>
        <dbReference type="HAMAP-Rule" id="MF_00189"/>
    </source>
</evidence>
<evidence type="ECO:0000256" key="3">
    <source>
        <dbReference type="ARBA" id="ARBA00022989"/>
    </source>
</evidence>
<comment type="subcellular location">
    <subcellularLocation>
        <location evidence="5">Cell inner membrane</location>
        <topology evidence="5">Multi-pass membrane protein</topology>
    </subcellularLocation>
</comment>
<accession>A0A2A2AI01</accession>
<reference evidence="7 8" key="1">
    <citation type="submission" date="2017-08" db="EMBL/GenBank/DDBJ databases">
        <title>WGS of Clinical strains of the CDC Group NO-1 linked to zoonotic infections in humans.</title>
        <authorList>
            <person name="Bernier A.-M."/>
            <person name="Bernard K."/>
        </authorList>
    </citation>
    <scope>NUCLEOTIDE SEQUENCE [LARGE SCALE GENOMIC DNA]</scope>
    <source>
        <strain evidence="7 8">NML00-0135</strain>
    </source>
</reference>
<organism evidence="7 8">
    <name type="scientific">Vandammella animalimorsus</name>
    <dbReference type="NCBI Taxonomy" id="2029117"/>
    <lineage>
        <taxon>Bacteria</taxon>
        <taxon>Pseudomonadati</taxon>
        <taxon>Pseudomonadota</taxon>
        <taxon>Betaproteobacteria</taxon>
        <taxon>Burkholderiales</taxon>
        <taxon>Comamonadaceae</taxon>
        <taxon>Vandammella</taxon>
    </lineage>
</organism>
<proteinExistence type="inferred from homology"/>
<keyword evidence="3 5" id="KW-1133">Transmembrane helix</keyword>
<keyword evidence="8" id="KW-1185">Reference proteome</keyword>
<evidence type="ECO:0000256" key="2">
    <source>
        <dbReference type="ARBA" id="ARBA00022692"/>
    </source>
</evidence>
<gene>
    <name evidence="5" type="primary">yciB</name>
    <name evidence="7" type="ORF">CK625_01490</name>
</gene>
<evidence type="ECO:0000256" key="1">
    <source>
        <dbReference type="ARBA" id="ARBA00022475"/>
    </source>
</evidence>
<feature type="transmembrane region" description="Helical" evidence="5">
    <location>
        <begin position="7"/>
        <end position="25"/>
    </location>
</feature>
<dbReference type="PANTHER" id="PTHR36917">
    <property type="entry name" value="INTRACELLULAR SEPTATION PROTEIN A-RELATED"/>
    <property type="match status" value="1"/>
</dbReference>
<keyword evidence="2 5" id="KW-0812">Transmembrane</keyword>
<feature type="transmembrane region" description="Helical" evidence="5">
    <location>
        <begin position="157"/>
        <end position="177"/>
    </location>
</feature>
<feature type="transmembrane region" description="Helical" evidence="5">
    <location>
        <begin position="31"/>
        <end position="51"/>
    </location>
</feature>
<dbReference type="GO" id="GO:0005886">
    <property type="term" value="C:plasma membrane"/>
    <property type="evidence" value="ECO:0007669"/>
    <property type="project" value="UniProtKB-SubCell"/>
</dbReference>
<dbReference type="InterPro" id="IPR006008">
    <property type="entry name" value="YciB"/>
</dbReference>
<keyword evidence="1 5" id="KW-1003">Cell membrane</keyword>
<name>A0A2A2AI01_9BURK</name>
<sequence>MPPPGPCAMKFFFDVLPFVLFYVSYVKWDIFVATAVAIGVSALQIVLTLLGGRKVEPMQWVGMGLIGVFGGLTLALRDPIFVMWRSSIVNWLLAAVLLVSLHVLGRNPLKLLLGGQMRMPELAWRQLVWGLSALFTTMGVINIIVAKNFSQSVWINYKTFGSTTISFLAIAALFMLLGRHIEIVGAPGSQASPATPPGDAPPPSAATGDAAAVQRPEQR</sequence>
<evidence type="ECO:0000313" key="7">
    <source>
        <dbReference type="EMBL" id="PAT38210.1"/>
    </source>
</evidence>
<comment type="caution">
    <text evidence="7">The sequence shown here is derived from an EMBL/GenBank/DDBJ whole genome shotgun (WGS) entry which is preliminary data.</text>
</comment>
<protein>
    <recommendedName>
        <fullName evidence="5">Inner membrane-spanning protein YciB</fullName>
    </recommendedName>
</protein>
<comment type="similarity">
    <text evidence="5">Belongs to the YciB family.</text>
</comment>
<evidence type="ECO:0000256" key="6">
    <source>
        <dbReference type="SAM" id="MobiDB-lite"/>
    </source>
</evidence>
<comment type="function">
    <text evidence="5">Plays a role in cell envelope biogenesis, maintenance of cell envelope integrity and membrane homeostasis.</text>
</comment>
<evidence type="ECO:0000256" key="4">
    <source>
        <dbReference type="ARBA" id="ARBA00023136"/>
    </source>
</evidence>
<dbReference type="Proteomes" id="UP000218054">
    <property type="component" value="Unassembled WGS sequence"/>
</dbReference>
<keyword evidence="4 5" id="KW-0472">Membrane</keyword>
<evidence type="ECO:0000313" key="8">
    <source>
        <dbReference type="Proteomes" id="UP000218054"/>
    </source>
</evidence>
<dbReference type="PANTHER" id="PTHR36917:SF1">
    <property type="entry name" value="INNER MEMBRANE-SPANNING PROTEIN YCIB"/>
    <property type="match status" value="1"/>
</dbReference>
<feature type="region of interest" description="Disordered" evidence="6">
    <location>
        <begin position="188"/>
        <end position="219"/>
    </location>
</feature>
<dbReference type="EMBL" id="NSJB01000001">
    <property type="protein sequence ID" value="PAT38210.1"/>
    <property type="molecule type" value="Genomic_DNA"/>
</dbReference>
<dbReference type="AlphaFoldDB" id="A0A2A2AI01"/>
<feature type="transmembrane region" description="Helical" evidence="5">
    <location>
        <begin position="58"/>
        <end position="76"/>
    </location>
</feature>
<feature type="transmembrane region" description="Helical" evidence="5">
    <location>
        <begin position="88"/>
        <end position="105"/>
    </location>
</feature>
<feature type="transmembrane region" description="Helical" evidence="5">
    <location>
        <begin position="126"/>
        <end position="145"/>
    </location>
</feature>
<feature type="compositionally biased region" description="Pro residues" evidence="6">
    <location>
        <begin position="194"/>
        <end position="204"/>
    </location>
</feature>
<dbReference type="HAMAP" id="MF_00189">
    <property type="entry name" value="YciB"/>
    <property type="match status" value="1"/>
</dbReference>
<dbReference type="Pfam" id="PF04279">
    <property type="entry name" value="IspA"/>
    <property type="match status" value="1"/>
</dbReference>